<organism evidence="3 4">
    <name type="scientific">Polyangium fumosum</name>
    <dbReference type="NCBI Taxonomy" id="889272"/>
    <lineage>
        <taxon>Bacteria</taxon>
        <taxon>Pseudomonadati</taxon>
        <taxon>Myxococcota</taxon>
        <taxon>Polyangia</taxon>
        <taxon>Polyangiales</taxon>
        <taxon>Polyangiaceae</taxon>
        <taxon>Polyangium</taxon>
    </lineage>
</organism>
<feature type="region of interest" description="Disordered" evidence="1">
    <location>
        <begin position="207"/>
        <end position="246"/>
    </location>
</feature>
<sequence>MPDAGRRAVDPRGAPLGRGDVALSLGGRRVELRLLRDRAHYDVLVQGVLAKARVSVWIATANVKELRVEAPVGTRARARGRYVSLLEVLRGLARSGVELRLLHAGIPSRAFREEFARHDELRAGGLAMRRCPRVHLKMIAVDGAALYLGSANLTGAGLGAKGEGRRNFEAGILTDDDVLLDEMQETFDRIWSGRECKGCRVRDVCPSPLDGAGGGAKPSTKAPAKKAAGRGRSRLPRGPRSSKGGA</sequence>
<accession>A0A4U1JI30</accession>
<dbReference type="AlphaFoldDB" id="A0A4U1JI30"/>
<comment type="caution">
    <text evidence="3">The sequence shown here is derived from an EMBL/GenBank/DDBJ whole genome shotgun (WGS) entry which is preliminary data.</text>
</comment>
<evidence type="ECO:0000259" key="2">
    <source>
        <dbReference type="PROSITE" id="PS50035"/>
    </source>
</evidence>
<dbReference type="CDD" id="cd00138">
    <property type="entry name" value="PLDc_SF"/>
    <property type="match status" value="1"/>
</dbReference>
<protein>
    <submittedName>
        <fullName evidence="3">Phospholipase</fullName>
    </submittedName>
</protein>
<dbReference type="Proteomes" id="UP000309215">
    <property type="component" value="Unassembled WGS sequence"/>
</dbReference>
<gene>
    <name evidence="3" type="ORF">E8A74_08075</name>
</gene>
<evidence type="ECO:0000256" key="1">
    <source>
        <dbReference type="SAM" id="MobiDB-lite"/>
    </source>
</evidence>
<feature type="domain" description="PLD phosphodiesterase" evidence="2">
    <location>
        <begin position="135"/>
        <end position="157"/>
    </location>
</feature>
<keyword evidence="4" id="KW-1185">Reference proteome</keyword>
<feature type="compositionally biased region" description="Basic residues" evidence="1">
    <location>
        <begin position="223"/>
        <end position="237"/>
    </location>
</feature>
<dbReference type="InterPro" id="IPR025202">
    <property type="entry name" value="PLD-like_dom"/>
</dbReference>
<dbReference type="GO" id="GO:0006793">
    <property type="term" value="P:phosphorus metabolic process"/>
    <property type="evidence" value="ECO:0007669"/>
    <property type="project" value="UniProtKB-ARBA"/>
</dbReference>
<dbReference type="InterPro" id="IPR001736">
    <property type="entry name" value="PLipase_D/transphosphatidylase"/>
</dbReference>
<dbReference type="SUPFAM" id="SSF56024">
    <property type="entry name" value="Phospholipase D/nuclease"/>
    <property type="match status" value="1"/>
</dbReference>
<evidence type="ECO:0000313" key="4">
    <source>
        <dbReference type="Proteomes" id="UP000309215"/>
    </source>
</evidence>
<dbReference type="EMBL" id="SSMQ01000006">
    <property type="protein sequence ID" value="TKD10396.1"/>
    <property type="molecule type" value="Genomic_DNA"/>
</dbReference>
<dbReference type="GO" id="GO:0003824">
    <property type="term" value="F:catalytic activity"/>
    <property type="evidence" value="ECO:0007669"/>
    <property type="project" value="InterPro"/>
</dbReference>
<proteinExistence type="predicted"/>
<dbReference type="OrthoDB" id="9800916at2"/>
<reference evidence="3 4" key="1">
    <citation type="submission" date="2019-04" db="EMBL/GenBank/DDBJ databases">
        <authorList>
            <person name="Li Y."/>
            <person name="Wang J."/>
        </authorList>
    </citation>
    <scope>NUCLEOTIDE SEQUENCE [LARGE SCALE GENOMIC DNA]</scope>
    <source>
        <strain evidence="3 4">DSM 14668</strain>
    </source>
</reference>
<dbReference type="Pfam" id="PF13091">
    <property type="entry name" value="PLDc_2"/>
    <property type="match status" value="1"/>
</dbReference>
<name>A0A4U1JI30_9BACT</name>
<dbReference type="Gene3D" id="3.30.870.10">
    <property type="entry name" value="Endonuclease Chain A"/>
    <property type="match status" value="1"/>
</dbReference>
<evidence type="ECO:0000313" key="3">
    <source>
        <dbReference type="EMBL" id="TKD10396.1"/>
    </source>
</evidence>
<dbReference type="PROSITE" id="PS50035">
    <property type="entry name" value="PLD"/>
    <property type="match status" value="1"/>
</dbReference>